<feature type="transmembrane region" description="Helical" evidence="7">
    <location>
        <begin position="101"/>
        <end position="120"/>
    </location>
</feature>
<evidence type="ECO:0000256" key="2">
    <source>
        <dbReference type="ARBA" id="ARBA00007168"/>
    </source>
</evidence>
<proteinExistence type="inferred from homology"/>
<evidence type="ECO:0000256" key="8">
    <source>
        <dbReference type="SAM" id="MobiDB-lite"/>
    </source>
</evidence>
<feature type="transmembrane region" description="Helical" evidence="7">
    <location>
        <begin position="298"/>
        <end position="316"/>
    </location>
</feature>
<evidence type="ECO:0000256" key="6">
    <source>
        <dbReference type="ARBA" id="ARBA00023180"/>
    </source>
</evidence>
<feature type="transmembrane region" description="Helical" evidence="7">
    <location>
        <begin position="71"/>
        <end position="94"/>
    </location>
</feature>
<dbReference type="InterPro" id="IPR007603">
    <property type="entry name" value="Choline_transptr-like"/>
</dbReference>
<evidence type="ECO:0000313" key="10">
    <source>
        <dbReference type="Proteomes" id="UP000794436"/>
    </source>
</evidence>
<dbReference type="AlphaFoldDB" id="A0A8K1CH19"/>
<sequence length="583" mass="63231">MILAETCLDPPDADPACTLARYNQKECSVVCKTKRVQKSVWEVEETTPNPMLEQLQGHLQLLGRFVSDTKAAVGLILLVGGAGAMVLGVLWLVILQFFAGCMIWLTCMLVVLILVLMSLFCSVRSGIINSEALEGLAFLNGMNTSGAIDLNSNALQAIDNASDRLQFKAAAYVLWVLTGIFLLLLLAMRKRIHIAIAIIRESSRAIKTLPLLLLWPVVPTIAFVLLVMYAVTIAAYIMSSADISSVLESTAALATASTGSTSSSVAAINGTLSEIPSDKIQQVLLVYHLFGFLWTNQFFHAISICTIAGSVAQYYWTPPDGNNRRKLEARFPIARALRNVFRFSLGSLCFGSFIIALVQLLRILLEYVDHQTKELQQGNRFVKVAFLPVRCCLWCFEKCLKFLSKNAYIFIAMRGNSFCSASVASFKLLFKNIARVAVVNSISFFLLLLVKTTITLTVAGVVFVALSNASASSQLKVLGAEPVTSPMAPVLVASILSWLIASAFMNIYDAAIDTILLCFCEDTELHGEGSSEFMSPELRRIMGDTGSKPKVVHVGLATSVTKSGSGGGGEPGGNKVHVDNDEI</sequence>
<keyword evidence="3 7" id="KW-0812">Transmembrane</keyword>
<dbReference type="OrthoDB" id="420519at2759"/>
<evidence type="ECO:0000256" key="3">
    <source>
        <dbReference type="ARBA" id="ARBA00022692"/>
    </source>
</evidence>
<feature type="transmembrane region" description="Helical" evidence="7">
    <location>
        <begin position="442"/>
        <end position="466"/>
    </location>
</feature>
<feature type="transmembrane region" description="Helical" evidence="7">
    <location>
        <begin position="486"/>
        <end position="508"/>
    </location>
</feature>
<accession>A0A8K1CH19</accession>
<comment type="similarity">
    <text evidence="2 7">Belongs to the CTL (choline transporter-like) family.</text>
</comment>
<keyword evidence="5 7" id="KW-0472">Membrane</keyword>
<feature type="transmembrane region" description="Helical" evidence="7">
    <location>
        <begin position="169"/>
        <end position="188"/>
    </location>
</feature>
<evidence type="ECO:0000256" key="5">
    <source>
        <dbReference type="ARBA" id="ARBA00023136"/>
    </source>
</evidence>
<comment type="function">
    <text evidence="7">Choline transporter.</text>
</comment>
<evidence type="ECO:0000256" key="7">
    <source>
        <dbReference type="RuleBase" id="RU368066"/>
    </source>
</evidence>
<dbReference type="PANTHER" id="PTHR12385">
    <property type="entry name" value="CHOLINE TRANSPORTER-LIKE (SLC FAMILY 44)"/>
    <property type="match status" value="1"/>
</dbReference>
<evidence type="ECO:0000256" key="1">
    <source>
        <dbReference type="ARBA" id="ARBA00004141"/>
    </source>
</evidence>
<comment type="caution">
    <text evidence="9">The sequence shown here is derived from an EMBL/GenBank/DDBJ whole genome shotgun (WGS) entry which is preliminary data.</text>
</comment>
<dbReference type="Pfam" id="PF04515">
    <property type="entry name" value="Choline_transpo"/>
    <property type="match status" value="1"/>
</dbReference>
<dbReference type="GO" id="GO:0005886">
    <property type="term" value="C:plasma membrane"/>
    <property type="evidence" value="ECO:0007669"/>
    <property type="project" value="UniProtKB-SubCell"/>
</dbReference>
<feature type="transmembrane region" description="Helical" evidence="7">
    <location>
        <begin position="340"/>
        <end position="365"/>
    </location>
</feature>
<organism evidence="9 10">
    <name type="scientific">Pythium oligandrum</name>
    <name type="common">Mycoparasitic fungus</name>
    <dbReference type="NCBI Taxonomy" id="41045"/>
    <lineage>
        <taxon>Eukaryota</taxon>
        <taxon>Sar</taxon>
        <taxon>Stramenopiles</taxon>
        <taxon>Oomycota</taxon>
        <taxon>Peronosporomycetes</taxon>
        <taxon>Pythiales</taxon>
        <taxon>Pythiaceae</taxon>
        <taxon>Pythium</taxon>
    </lineage>
</organism>
<feature type="transmembrane region" description="Helical" evidence="7">
    <location>
        <begin position="209"/>
        <end position="237"/>
    </location>
</feature>
<feature type="region of interest" description="Disordered" evidence="8">
    <location>
        <begin position="560"/>
        <end position="583"/>
    </location>
</feature>
<evidence type="ECO:0000256" key="4">
    <source>
        <dbReference type="ARBA" id="ARBA00022989"/>
    </source>
</evidence>
<gene>
    <name evidence="9" type="ORF">Poli38472_002173</name>
</gene>
<dbReference type="EMBL" id="SPLM01000072">
    <property type="protein sequence ID" value="TMW63232.1"/>
    <property type="molecule type" value="Genomic_DNA"/>
</dbReference>
<dbReference type="PANTHER" id="PTHR12385:SF14">
    <property type="entry name" value="CHOLINE TRANSPORTER-LIKE 2"/>
    <property type="match status" value="1"/>
</dbReference>
<comment type="subcellular location">
    <subcellularLocation>
        <location evidence="7">Cell membrane</location>
        <topology evidence="7">Multi-pass membrane protein</topology>
    </subcellularLocation>
    <subcellularLocation>
        <location evidence="1">Membrane</location>
        <topology evidence="1">Multi-pass membrane protein</topology>
    </subcellularLocation>
</comment>
<evidence type="ECO:0000313" key="9">
    <source>
        <dbReference type="EMBL" id="TMW63232.1"/>
    </source>
</evidence>
<name>A0A8K1CH19_PYTOL</name>
<keyword evidence="4 7" id="KW-1133">Transmembrane helix</keyword>
<reference evidence="9" key="1">
    <citation type="submission" date="2019-03" db="EMBL/GenBank/DDBJ databases">
        <title>Long read genome sequence of the mycoparasitic Pythium oligandrum ATCC 38472 isolated from sugarbeet rhizosphere.</title>
        <authorList>
            <person name="Gaulin E."/>
        </authorList>
    </citation>
    <scope>NUCLEOTIDE SEQUENCE</scope>
    <source>
        <strain evidence="9">ATCC 38472_TT</strain>
    </source>
</reference>
<feature type="transmembrane region" description="Helical" evidence="7">
    <location>
        <begin position="407"/>
        <end position="430"/>
    </location>
</feature>
<keyword evidence="10" id="KW-1185">Reference proteome</keyword>
<dbReference type="GO" id="GO:0022857">
    <property type="term" value="F:transmembrane transporter activity"/>
    <property type="evidence" value="ECO:0007669"/>
    <property type="project" value="UniProtKB-UniRule"/>
</dbReference>
<keyword evidence="6" id="KW-0325">Glycoprotein</keyword>
<protein>
    <recommendedName>
        <fullName evidence="7">Choline transporter-like protein</fullName>
    </recommendedName>
</protein>
<dbReference type="Proteomes" id="UP000794436">
    <property type="component" value="Unassembled WGS sequence"/>
</dbReference>